<keyword evidence="4" id="KW-1185">Reference proteome</keyword>
<organism evidence="3 4">
    <name type="scientific">Fusibacter paucivorans</name>
    <dbReference type="NCBI Taxonomy" id="76009"/>
    <lineage>
        <taxon>Bacteria</taxon>
        <taxon>Bacillati</taxon>
        <taxon>Bacillota</taxon>
        <taxon>Clostridia</taxon>
        <taxon>Eubacteriales</taxon>
        <taxon>Eubacteriales Family XII. Incertae Sedis</taxon>
        <taxon>Fusibacter</taxon>
    </lineage>
</organism>
<dbReference type="Proteomes" id="UP000746471">
    <property type="component" value="Unassembled WGS sequence"/>
</dbReference>
<dbReference type="InterPro" id="IPR029787">
    <property type="entry name" value="Nucleotide_cyclase"/>
</dbReference>
<dbReference type="SUPFAM" id="SSF103190">
    <property type="entry name" value="Sensory domain-like"/>
    <property type="match status" value="2"/>
</dbReference>
<protein>
    <submittedName>
        <fullName evidence="3">GGDEF domain-containing protein</fullName>
    </submittedName>
</protein>
<evidence type="ECO:0000313" key="4">
    <source>
        <dbReference type="Proteomes" id="UP000746471"/>
    </source>
</evidence>
<feature type="transmembrane region" description="Helical" evidence="1">
    <location>
        <begin position="30"/>
        <end position="51"/>
    </location>
</feature>
<feature type="transmembrane region" description="Helical" evidence="1">
    <location>
        <begin position="361"/>
        <end position="379"/>
    </location>
</feature>
<evidence type="ECO:0000313" key="3">
    <source>
        <dbReference type="EMBL" id="MBS7525983.1"/>
    </source>
</evidence>
<dbReference type="RefSeq" id="WP_213235769.1">
    <property type="nucleotide sequence ID" value="NZ_JAHBCL010000006.1"/>
</dbReference>
<keyword evidence="1" id="KW-1133">Transmembrane helix</keyword>
<dbReference type="Pfam" id="PF00990">
    <property type="entry name" value="GGDEF"/>
    <property type="match status" value="1"/>
</dbReference>
<dbReference type="Pfam" id="PF21623">
    <property type="entry name" value="HK_sensor_dom_bact"/>
    <property type="match status" value="1"/>
</dbReference>
<dbReference type="EMBL" id="JAHBCL010000006">
    <property type="protein sequence ID" value="MBS7525983.1"/>
    <property type="molecule type" value="Genomic_DNA"/>
</dbReference>
<dbReference type="PANTHER" id="PTHR45138:SF9">
    <property type="entry name" value="DIGUANYLATE CYCLASE DGCM-RELATED"/>
    <property type="match status" value="1"/>
</dbReference>
<gene>
    <name evidence="3" type="ORF">KHM83_04730</name>
</gene>
<name>A0ABS5PLE0_9FIRM</name>
<sequence>MSNERNGQKRAVRHSEPYHYRKEAIRPKDIAFYVALMSVILVTLICLIVYVDEKSNTALKASIVDKEMHILSAEAKLFSTSFDEAVSDLLYLKTLISADTDLPINERALSEERMAVRFIEFLSTHLHYDQVRFIGVDGMERVRVINTPTGAEIVSETGLQDKRSREYFVKARELIDGAIHISALDLNVENDEVEKPYNPVVRFSTPIFKGDSPEGILVINYKLDDLLMLYEQFSEGTDSELLLLDSDGYYLVSPDPSQTWGNSILERSEITFGRLDPLAWVAMLENDTGKVQTEAGGYIYQALTQETVASEATVLHTVPLIAYDPGRLMMVSFISKTSDVGYLFSNDQMAMFLRVVERYKWFLMMAFIVMLGFFPFLLSRRFTRAKIKRFSEIDSLTGVYNRRKGFDLLEEILSDYDEQLSICFIDVNGLKVVNDTLGHEAGDKLLQTSAELLKEKIRNEDVLCRFGGDEFVIGFVGTTPQEAEVIWKRILEGVQRFNQTAEAAFVISLSHGVSGISELSQANLEALIHLADERMYREKAIIKRNLQVIHRDATDYII</sequence>
<dbReference type="SMART" id="SM00267">
    <property type="entry name" value="GGDEF"/>
    <property type="match status" value="1"/>
</dbReference>
<evidence type="ECO:0000256" key="1">
    <source>
        <dbReference type="SAM" id="Phobius"/>
    </source>
</evidence>
<dbReference type="InterPro" id="IPR050469">
    <property type="entry name" value="Diguanylate_Cyclase"/>
</dbReference>
<dbReference type="InterPro" id="IPR000160">
    <property type="entry name" value="GGDEF_dom"/>
</dbReference>
<dbReference type="CDD" id="cd01949">
    <property type="entry name" value="GGDEF"/>
    <property type="match status" value="1"/>
</dbReference>
<dbReference type="InterPro" id="IPR048760">
    <property type="entry name" value="VP0354-like_sensor_dom"/>
</dbReference>
<dbReference type="PANTHER" id="PTHR45138">
    <property type="entry name" value="REGULATORY COMPONENTS OF SENSORY TRANSDUCTION SYSTEM"/>
    <property type="match status" value="1"/>
</dbReference>
<dbReference type="InterPro" id="IPR043128">
    <property type="entry name" value="Rev_trsase/Diguanyl_cyclase"/>
</dbReference>
<comment type="caution">
    <text evidence="3">The sequence shown here is derived from an EMBL/GenBank/DDBJ whole genome shotgun (WGS) entry which is preliminary data.</text>
</comment>
<reference evidence="3 4" key="1">
    <citation type="submission" date="2021-05" db="EMBL/GenBank/DDBJ databases">
        <title>Fusibacter ferrireducens sp. nov., an anaerobic, sulfur- and Fe-reducing bacterium isolated from the mangrove sediment.</title>
        <authorList>
            <person name="Qiu D."/>
        </authorList>
    </citation>
    <scope>NUCLEOTIDE SEQUENCE [LARGE SCALE GENOMIC DNA]</scope>
    <source>
        <strain evidence="3 4">DSM 12116</strain>
    </source>
</reference>
<dbReference type="PROSITE" id="PS50887">
    <property type="entry name" value="GGDEF"/>
    <property type="match status" value="1"/>
</dbReference>
<dbReference type="Gene3D" id="3.30.70.270">
    <property type="match status" value="1"/>
</dbReference>
<keyword evidence="1" id="KW-0472">Membrane</keyword>
<dbReference type="NCBIfam" id="TIGR00254">
    <property type="entry name" value="GGDEF"/>
    <property type="match status" value="1"/>
</dbReference>
<keyword evidence="1" id="KW-0812">Transmembrane</keyword>
<dbReference type="InterPro" id="IPR029151">
    <property type="entry name" value="Sensor-like_sf"/>
</dbReference>
<feature type="domain" description="GGDEF" evidence="2">
    <location>
        <begin position="418"/>
        <end position="552"/>
    </location>
</feature>
<dbReference type="SUPFAM" id="SSF55073">
    <property type="entry name" value="Nucleotide cyclase"/>
    <property type="match status" value="1"/>
</dbReference>
<accession>A0ABS5PLE0</accession>
<dbReference type="Gene3D" id="3.30.450.20">
    <property type="entry name" value="PAS domain"/>
    <property type="match status" value="2"/>
</dbReference>
<proteinExistence type="predicted"/>
<evidence type="ECO:0000259" key="2">
    <source>
        <dbReference type="PROSITE" id="PS50887"/>
    </source>
</evidence>